<evidence type="ECO:0000313" key="3">
    <source>
        <dbReference type="EMBL" id="SON56560.1"/>
    </source>
</evidence>
<reference evidence="4" key="1">
    <citation type="submission" date="2017-09" db="EMBL/GenBank/DDBJ databases">
        <title>Genome sequence of Nannocystis excedens DSM 71.</title>
        <authorList>
            <person name="Blom J."/>
        </authorList>
    </citation>
    <scope>NUCLEOTIDE SEQUENCE [LARGE SCALE GENOMIC DNA]</scope>
    <source>
        <strain evidence="4">type strain: E19</strain>
    </source>
</reference>
<feature type="compositionally biased region" description="Polar residues" evidence="1">
    <location>
        <begin position="15"/>
        <end position="24"/>
    </location>
</feature>
<dbReference type="Gene3D" id="3.40.630.30">
    <property type="match status" value="1"/>
</dbReference>
<dbReference type="PROSITE" id="PS51186">
    <property type="entry name" value="GNAT"/>
    <property type="match status" value="1"/>
</dbReference>
<dbReference type="RefSeq" id="WP_099556925.1">
    <property type="nucleotide sequence ID" value="NZ_LT960614.1"/>
</dbReference>
<dbReference type="CDD" id="cd04301">
    <property type="entry name" value="NAT_SF"/>
    <property type="match status" value="1"/>
</dbReference>
<protein>
    <submittedName>
        <fullName evidence="3">Putative acetyltransferase</fullName>
    </submittedName>
</protein>
<feature type="domain" description="N-acetyltransferase" evidence="2">
    <location>
        <begin position="30"/>
        <end position="171"/>
    </location>
</feature>
<proteinExistence type="predicted"/>
<keyword evidence="3" id="KW-0808">Transferase</keyword>
<dbReference type="OrthoDB" id="9815099at2"/>
<dbReference type="KEGG" id="hdi:HDIA_3019"/>
<name>A0A2C9D8R6_9HYPH</name>
<evidence type="ECO:0000259" key="2">
    <source>
        <dbReference type="PROSITE" id="PS51186"/>
    </source>
</evidence>
<sequence length="193" mass="20470">MKTADSCGTGFSPVPSDSASQSIASPADPALCRLEQIEDDANIEAIHEITFGPGRYARTAFRLREGIPQEASVGRVAELDGQIVGSVRLTPIQIGATPALLLGPLAVLPHLKNKGIGKMLMRRSMDAARQEGHRLVLLVGDLPYYWPFGFRVVPPGRIEMPGPVDPARLLYAELVGGAFDGVSGKVVGGTGRD</sequence>
<keyword evidence="4" id="KW-1185">Reference proteome</keyword>
<dbReference type="EMBL" id="LT960614">
    <property type="protein sequence ID" value="SON56560.1"/>
    <property type="molecule type" value="Genomic_DNA"/>
</dbReference>
<feature type="region of interest" description="Disordered" evidence="1">
    <location>
        <begin position="1"/>
        <end position="25"/>
    </location>
</feature>
<evidence type="ECO:0000256" key="1">
    <source>
        <dbReference type="SAM" id="MobiDB-lite"/>
    </source>
</evidence>
<dbReference type="Proteomes" id="UP000223606">
    <property type="component" value="Chromosome 1"/>
</dbReference>
<dbReference type="AlphaFoldDB" id="A0A2C9D8R6"/>
<dbReference type="InterPro" id="IPR016181">
    <property type="entry name" value="Acyl_CoA_acyltransferase"/>
</dbReference>
<gene>
    <name evidence="3" type="ORF">HDIA_3019</name>
</gene>
<organism evidence="3 4">
    <name type="scientific">Hartmannibacter diazotrophicus</name>
    <dbReference type="NCBI Taxonomy" id="1482074"/>
    <lineage>
        <taxon>Bacteria</taxon>
        <taxon>Pseudomonadati</taxon>
        <taxon>Pseudomonadota</taxon>
        <taxon>Alphaproteobacteria</taxon>
        <taxon>Hyphomicrobiales</taxon>
        <taxon>Pleomorphomonadaceae</taxon>
        <taxon>Hartmannibacter</taxon>
    </lineage>
</organism>
<dbReference type="GO" id="GO:0016747">
    <property type="term" value="F:acyltransferase activity, transferring groups other than amino-acyl groups"/>
    <property type="evidence" value="ECO:0007669"/>
    <property type="project" value="InterPro"/>
</dbReference>
<evidence type="ECO:0000313" key="4">
    <source>
        <dbReference type="Proteomes" id="UP000223606"/>
    </source>
</evidence>
<accession>A0A2C9D8R6</accession>
<dbReference type="Pfam" id="PF00583">
    <property type="entry name" value="Acetyltransf_1"/>
    <property type="match status" value="1"/>
</dbReference>
<dbReference type="InterPro" id="IPR000182">
    <property type="entry name" value="GNAT_dom"/>
</dbReference>
<dbReference type="SUPFAM" id="SSF55729">
    <property type="entry name" value="Acyl-CoA N-acyltransferases (Nat)"/>
    <property type="match status" value="1"/>
</dbReference>